<dbReference type="PROSITE" id="PS51372">
    <property type="entry name" value="PRD_2"/>
    <property type="match status" value="1"/>
</dbReference>
<gene>
    <name evidence="2" type="ORF">G3I43_35655</name>
</gene>
<evidence type="ECO:0000313" key="2">
    <source>
        <dbReference type="EMBL" id="NEB89453.1"/>
    </source>
</evidence>
<feature type="domain" description="PRD" evidence="1">
    <location>
        <begin position="17"/>
        <end position="125"/>
    </location>
</feature>
<dbReference type="RefSeq" id="WP_164261171.1">
    <property type="nucleotide sequence ID" value="NZ_JAAGMK010001004.1"/>
</dbReference>
<comment type="caution">
    <text evidence="2">The sequence shown here is derived from an EMBL/GenBank/DDBJ whole genome shotgun (WGS) entry which is preliminary data.</text>
</comment>
<dbReference type="SUPFAM" id="SSF63520">
    <property type="entry name" value="PTS-regulatory domain, PRD"/>
    <property type="match status" value="1"/>
</dbReference>
<proteinExistence type="predicted"/>
<sequence length="128" mass="13674">MDDQLALRIRLFREGGQVKPEVVDFVAAELTALEAEGHLVTEATASMLTSHLMMAIGRLLNGEPIEQFLTDDQVAAELADHPEAVARAHAVAARAERELGAALPASEINFLGMHLAVLARQSPPDPAS</sequence>
<accession>A0A6G3T2V9</accession>
<dbReference type="InterPro" id="IPR036634">
    <property type="entry name" value="PRD_sf"/>
</dbReference>
<dbReference type="GO" id="GO:0006355">
    <property type="term" value="P:regulation of DNA-templated transcription"/>
    <property type="evidence" value="ECO:0007669"/>
    <property type="project" value="InterPro"/>
</dbReference>
<dbReference type="InterPro" id="IPR011608">
    <property type="entry name" value="PRD"/>
</dbReference>
<organism evidence="2">
    <name type="scientific">Streptomyces anulatus</name>
    <name type="common">Streptomyces chrysomallus</name>
    <dbReference type="NCBI Taxonomy" id="1892"/>
    <lineage>
        <taxon>Bacteria</taxon>
        <taxon>Bacillati</taxon>
        <taxon>Actinomycetota</taxon>
        <taxon>Actinomycetes</taxon>
        <taxon>Kitasatosporales</taxon>
        <taxon>Streptomycetaceae</taxon>
        <taxon>Streptomyces</taxon>
    </lineage>
</organism>
<dbReference type="Gene3D" id="1.10.1790.10">
    <property type="entry name" value="PRD domain"/>
    <property type="match status" value="1"/>
</dbReference>
<dbReference type="Pfam" id="PF00874">
    <property type="entry name" value="PRD"/>
    <property type="match status" value="1"/>
</dbReference>
<protein>
    <submittedName>
        <fullName evidence="2">PRD domain-containing protein</fullName>
    </submittedName>
</protein>
<name>A0A6G3T2V9_STRAQ</name>
<dbReference type="EMBL" id="JAAGMK010001004">
    <property type="protein sequence ID" value="NEB89453.1"/>
    <property type="molecule type" value="Genomic_DNA"/>
</dbReference>
<evidence type="ECO:0000259" key="1">
    <source>
        <dbReference type="PROSITE" id="PS51372"/>
    </source>
</evidence>
<reference evidence="2" key="1">
    <citation type="submission" date="2020-01" db="EMBL/GenBank/DDBJ databases">
        <title>Insect and environment-associated Actinomycetes.</title>
        <authorList>
            <person name="Currrie C."/>
            <person name="Chevrette M."/>
            <person name="Carlson C."/>
            <person name="Stubbendieck R."/>
            <person name="Wendt-Pienkowski E."/>
        </authorList>
    </citation>
    <scope>NUCLEOTIDE SEQUENCE</scope>
    <source>
        <strain evidence="2">SID505</strain>
    </source>
</reference>
<dbReference type="AlphaFoldDB" id="A0A6G3T2V9"/>